<dbReference type="EMBL" id="CM014091">
    <property type="protein sequence ID" value="TKS81923.1"/>
    <property type="molecule type" value="Genomic_DNA"/>
</dbReference>
<feature type="transmembrane region" description="Helical" evidence="7">
    <location>
        <begin position="156"/>
        <end position="176"/>
    </location>
</feature>
<comment type="caution">
    <text evidence="7">Lacks conserved residue(s) required for the propagation of feature annotation.</text>
</comment>
<dbReference type="Pfam" id="PF02038">
    <property type="entry name" value="ATP1G1_PLM_MAT8"/>
    <property type="match status" value="1"/>
</dbReference>
<comment type="similarity">
    <text evidence="2 7">Belongs to the FXYD family.</text>
</comment>
<dbReference type="GO" id="GO:0043269">
    <property type="term" value="P:regulation of monoatomic ion transport"/>
    <property type="evidence" value="ECO:0007669"/>
    <property type="project" value="InterPro"/>
</dbReference>
<keyword evidence="4 7" id="KW-0812">Transmembrane</keyword>
<evidence type="ECO:0000256" key="8">
    <source>
        <dbReference type="SAM" id="MobiDB-lite"/>
    </source>
</evidence>
<comment type="subcellular location">
    <subcellularLocation>
        <location evidence="1">Membrane</location>
        <topology evidence="1">Single-pass membrane protein</topology>
    </subcellularLocation>
</comment>
<evidence type="ECO:0000313" key="9">
    <source>
        <dbReference type="EMBL" id="TKS81923.1"/>
    </source>
</evidence>
<protein>
    <recommendedName>
        <fullName evidence="7">FXYD domain-containing ion transport regulator</fullName>
    </recommendedName>
</protein>
<keyword evidence="3 7" id="KW-0813">Transport</keyword>
<evidence type="ECO:0000313" key="10">
    <source>
        <dbReference type="Proteomes" id="UP000298787"/>
    </source>
</evidence>
<evidence type="ECO:0000256" key="4">
    <source>
        <dbReference type="ARBA" id="ARBA00022692"/>
    </source>
</evidence>
<proteinExistence type="inferred from homology"/>
<dbReference type="STRING" id="240159.A0A4U5V2J0"/>
<name>A0A4U5V2J0_COLLU</name>
<dbReference type="InterPro" id="IPR000272">
    <property type="entry name" value="Ion-transport_regulator_FXYD"/>
</dbReference>
<dbReference type="GO" id="GO:0016020">
    <property type="term" value="C:membrane"/>
    <property type="evidence" value="ECO:0007669"/>
    <property type="project" value="UniProtKB-SubCell"/>
</dbReference>
<keyword evidence="7" id="KW-1133">Transmembrane helix</keyword>
<feature type="region of interest" description="Disordered" evidence="8">
    <location>
        <begin position="59"/>
        <end position="107"/>
    </location>
</feature>
<dbReference type="Gene3D" id="1.20.5.780">
    <property type="entry name" value="Single helix bin"/>
    <property type="match status" value="1"/>
</dbReference>
<dbReference type="GO" id="GO:0099106">
    <property type="term" value="F:ion channel regulator activity"/>
    <property type="evidence" value="ECO:0007669"/>
    <property type="project" value="InterPro"/>
</dbReference>
<feature type="transmembrane region" description="Helical" evidence="7">
    <location>
        <begin position="39"/>
        <end position="55"/>
    </location>
</feature>
<evidence type="ECO:0000256" key="7">
    <source>
        <dbReference type="RuleBase" id="RU364131"/>
    </source>
</evidence>
<accession>A0A4U5V2J0</accession>
<reference evidence="9 10" key="1">
    <citation type="submission" date="2019-01" db="EMBL/GenBank/DDBJ databases">
        <title>Genome Assembly of Collichthys lucidus.</title>
        <authorList>
            <person name="Cai M."/>
            <person name="Xiao S."/>
        </authorList>
    </citation>
    <scope>NUCLEOTIDE SEQUENCE [LARGE SCALE GENOMIC DNA]</scope>
    <source>
        <strain evidence="9">JT15FE1705JMU</strain>
        <tissue evidence="9">Muscle</tissue>
    </source>
</reference>
<dbReference type="GO" id="GO:0006811">
    <property type="term" value="P:monoatomic ion transport"/>
    <property type="evidence" value="ECO:0007669"/>
    <property type="project" value="UniProtKB-KW"/>
</dbReference>
<dbReference type="AlphaFoldDB" id="A0A4U5V2J0"/>
<evidence type="ECO:0000256" key="2">
    <source>
        <dbReference type="ARBA" id="ARBA00005948"/>
    </source>
</evidence>
<sequence length="185" mass="20131">MLRNVCAADRALTAVSESEKLETREQEGGGHVMRKSGRIHLVSLTFFLFVMLQVSKAQTPTPDHETSESSKMADQTITPTASSPTGRRARTTRDVDSSSETLRTAQTAQQQISTILSTIINPTTASTASKVTSSTSSTKKKPYEAVVWDYNSLRHAGLGIAAVLFIMGIMVIGCHIKSLMDNERQ</sequence>
<dbReference type="CDD" id="cd20323">
    <property type="entry name" value="FXYD_FXYD5"/>
    <property type="match status" value="1"/>
</dbReference>
<gene>
    <name evidence="9" type="ORF">D9C73_016030</name>
</gene>
<evidence type="ECO:0000256" key="5">
    <source>
        <dbReference type="ARBA" id="ARBA00023065"/>
    </source>
</evidence>
<evidence type="ECO:0000256" key="1">
    <source>
        <dbReference type="ARBA" id="ARBA00004167"/>
    </source>
</evidence>
<evidence type="ECO:0000256" key="6">
    <source>
        <dbReference type="ARBA" id="ARBA00023136"/>
    </source>
</evidence>
<evidence type="ECO:0000256" key="3">
    <source>
        <dbReference type="ARBA" id="ARBA00022448"/>
    </source>
</evidence>
<keyword evidence="5 7" id="KW-0406">Ion transport</keyword>
<organism evidence="9 10">
    <name type="scientific">Collichthys lucidus</name>
    <name type="common">Big head croaker</name>
    <name type="synonym">Sciaena lucida</name>
    <dbReference type="NCBI Taxonomy" id="240159"/>
    <lineage>
        <taxon>Eukaryota</taxon>
        <taxon>Metazoa</taxon>
        <taxon>Chordata</taxon>
        <taxon>Craniata</taxon>
        <taxon>Vertebrata</taxon>
        <taxon>Euteleostomi</taxon>
        <taxon>Actinopterygii</taxon>
        <taxon>Neopterygii</taxon>
        <taxon>Teleostei</taxon>
        <taxon>Neoteleostei</taxon>
        <taxon>Acanthomorphata</taxon>
        <taxon>Eupercaria</taxon>
        <taxon>Sciaenidae</taxon>
        <taxon>Collichthys</taxon>
    </lineage>
</organism>
<keyword evidence="10" id="KW-1185">Reference proteome</keyword>
<feature type="compositionally biased region" description="Polar residues" evidence="8">
    <location>
        <begin position="69"/>
        <end position="85"/>
    </location>
</feature>
<dbReference type="Proteomes" id="UP000298787">
    <property type="component" value="Chromosome 14"/>
</dbReference>
<keyword evidence="6 7" id="KW-0472">Membrane</keyword>